<sequence length="140" mass="15394">MVVTGEMISSIAESHIGSDDWSNDSSSETGPGTDKCHFFVADIIEQAGGSVPKKWLGIGGPIGVKEWGDPKSEFLLADDNWELVKTQPEEGDVFSNGKHVAILTGYRTSTHAGKDKIVRDNWGFKPGKSAKDYTFWRYKN</sequence>
<dbReference type="EMBL" id="JAZGQO010000011">
    <property type="protein sequence ID" value="KAK6173302.1"/>
    <property type="molecule type" value="Genomic_DNA"/>
</dbReference>
<comment type="caution">
    <text evidence="2">The sequence shown here is derived from an EMBL/GenBank/DDBJ whole genome shotgun (WGS) entry which is preliminary data.</text>
</comment>
<evidence type="ECO:0000313" key="3">
    <source>
        <dbReference type="Proteomes" id="UP001347796"/>
    </source>
</evidence>
<dbReference type="Proteomes" id="UP001347796">
    <property type="component" value="Unassembled WGS sequence"/>
</dbReference>
<gene>
    <name evidence="2" type="ORF">SNE40_016779</name>
</gene>
<dbReference type="AlphaFoldDB" id="A0AAN8J9X7"/>
<protein>
    <submittedName>
        <fullName evidence="2">Uncharacterized protein</fullName>
    </submittedName>
</protein>
<proteinExistence type="predicted"/>
<evidence type="ECO:0000313" key="2">
    <source>
        <dbReference type="EMBL" id="KAK6173302.1"/>
    </source>
</evidence>
<name>A0AAN8J9X7_PATCE</name>
<reference evidence="2 3" key="1">
    <citation type="submission" date="2024-01" db="EMBL/GenBank/DDBJ databases">
        <title>The genome of the rayed Mediterranean limpet Patella caerulea (Linnaeus, 1758).</title>
        <authorList>
            <person name="Anh-Thu Weber A."/>
            <person name="Halstead-Nussloch G."/>
        </authorList>
    </citation>
    <scope>NUCLEOTIDE SEQUENCE [LARGE SCALE GENOMIC DNA]</scope>
    <source>
        <strain evidence="2">AATW-2023a</strain>
        <tissue evidence="2">Whole specimen</tissue>
    </source>
</reference>
<accession>A0AAN8J9X7</accession>
<feature type="region of interest" description="Disordered" evidence="1">
    <location>
        <begin position="14"/>
        <end position="33"/>
    </location>
</feature>
<evidence type="ECO:0000256" key="1">
    <source>
        <dbReference type="SAM" id="MobiDB-lite"/>
    </source>
</evidence>
<organism evidence="2 3">
    <name type="scientific">Patella caerulea</name>
    <name type="common">Rayed Mediterranean limpet</name>
    <dbReference type="NCBI Taxonomy" id="87958"/>
    <lineage>
        <taxon>Eukaryota</taxon>
        <taxon>Metazoa</taxon>
        <taxon>Spiralia</taxon>
        <taxon>Lophotrochozoa</taxon>
        <taxon>Mollusca</taxon>
        <taxon>Gastropoda</taxon>
        <taxon>Patellogastropoda</taxon>
        <taxon>Patelloidea</taxon>
        <taxon>Patellidae</taxon>
        <taxon>Patella</taxon>
    </lineage>
</organism>
<keyword evidence="3" id="KW-1185">Reference proteome</keyword>